<sequence length="525" mass="58320">MTSIYIINPAGDFPTYFGGEVLGASAYPGGVMMADLASATVAAFAPSDYRIRLCDETMEPVDFNDDSDFILVTGKVSQRLRMTAIADEFRRRGKTVVIGGPYASLSPARLRDHCDTLVCGEIEEIAEGFFADLTGRRLKDAYFGDKPSLAHSPFPRWDLYNNDRAMLGAVQTSRGCPFECEFCDVIQYLGRKQRHKPIGNVIAEIDALWRFGYRTTFLADDNFTAYRAHCKELLAAIAEWRQGKPMEFVTQISIDATRDDELLDMCVAAGLTQVFVGIETPNIESLRETGKRQNLKISLVDEIQKLVDRGMSVMGGMIVGFDHDGPGVFAQQYDFAMATPIPIYSLGALMASEATPLFDRIQREGRLLTGGVETQAVPWSSNIQCTTMSMEELHNGMQNLCNALYAPAAFQERMLHLIDTFGRHRNGPAPRPMDPGALREVEKQAVQAAMTRITRYGTAEGRMWNKVWGAAVRKPETMTIVARILFQYAQARYMFDRGSYWEPKLSFPPVAPPAAAARTEAVVTA</sequence>
<dbReference type="InterPro" id="IPR006638">
    <property type="entry name" value="Elp3/MiaA/NifB-like_rSAM"/>
</dbReference>
<evidence type="ECO:0000313" key="7">
    <source>
        <dbReference type="EMBL" id="QGM97143.1"/>
    </source>
</evidence>
<dbReference type="InterPro" id="IPR034530">
    <property type="entry name" value="HpnP-like"/>
</dbReference>
<dbReference type="PROSITE" id="PS51918">
    <property type="entry name" value="RADICAL_SAM"/>
    <property type="match status" value="1"/>
</dbReference>
<dbReference type="RefSeq" id="WP_040579252.1">
    <property type="nucleotide sequence ID" value="NZ_CP044331.1"/>
</dbReference>
<reference evidence="7 8" key="1">
    <citation type="submission" date="2019-09" db="EMBL/GenBank/DDBJ databases">
        <title>Isolation and complete genome sequencing of Methylocystis species.</title>
        <authorList>
            <person name="Rumah B.L."/>
            <person name="Stead C.E."/>
            <person name="Stevens B.C."/>
            <person name="Minton N.P."/>
            <person name="Grosse-Honebrink A."/>
            <person name="Zhang Y."/>
        </authorList>
    </citation>
    <scope>NUCLEOTIDE SEQUENCE [LARGE SCALE GENOMIC DNA]</scope>
    <source>
        <strain evidence="7 8">BRCS2</strain>
    </source>
</reference>
<dbReference type="InterPro" id="IPR051198">
    <property type="entry name" value="BchE-like"/>
</dbReference>
<dbReference type="Gene3D" id="3.40.50.280">
    <property type="entry name" value="Cobalamin-binding domain"/>
    <property type="match status" value="1"/>
</dbReference>
<dbReference type="CDD" id="cd01335">
    <property type="entry name" value="Radical_SAM"/>
    <property type="match status" value="1"/>
</dbReference>
<accession>A0A6B8M736</accession>
<name>A0A6B8M736_9HYPH</name>
<dbReference type="SMART" id="SM00729">
    <property type="entry name" value="Elp3"/>
    <property type="match status" value="1"/>
</dbReference>
<dbReference type="GO" id="GO:0046872">
    <property type="term" value="F:metal ion binding"/>
    <property type="evidence" value="ECO:0007669"/>
    <property type="project" value="UniProtKB-KW"/>
</dbReference>
<evidence type="ECO:0000256" key="5">
    <source>
        <dbReference type="ARBA" id="ARBA00023014"/>
    </source>
</evidence>
<keyword evidence="3" id="KW-0479">Metal-binding</keyword>
<comment type="cofactor">
    <cofactor evidence="1">
        <name>[4Fe-4S] cluster</name>
        <dbReference type="ChEBI" id="CHEBI:49883"/>
    </cofactor>
</comment>
<dbReference type="InterPro" id="IPR023404">
    <property type="entry name" value="rSAM_horseshoe"/>
</dbReference>
<dbReference type="InterPro" id="IPR007197">
    <property type="entry name" value="rSAM"/>
</dbReference>
<dbReference type="InterPro" id="IPR025274">
    <property type="entry name" value="DUF4070"/>
</dbReference>
<protein>
    <submittedName>
        <fullName evidence="7">Radical SAM protein</fullName>
    </submittedName>
</protein>
<keyword evidence="2" id="KW-0949">S-adenosyl-L-methionine</keyword>
<feature type="domain" description="Radical SAM core" evidence="6">
    <location>
        <begin position="160"/>
        <end position="384"/>
    </location>
</feature>
<dbReference type="SFLD" id="SFLDF00303">
    <property type="entry name" value="hopanoid_C2-methyltransferase"/>
    <property type="match status" value="1"/>
</dbReference>
<dbReference type="AlphaFoldDB" id="A0A6B8M736"/>
<gene>
    <name evidence="7" type="ORF">F7D14_06390</name>
</gene>
<proteinExistence type="predicted"/>
<dbReference type="SFLD" id="SFLDS00029">
    <property type="entry name" value="Radical_SAM"/>
    <property type="match status" value="1"/>
</dbReference>
<keyword evidence="8" id="KW-1185">Reference proteome</keyword>
<dbReference type="Pfam" id="PF04055">
    <property type="entry name" value="Radical_SAM"/>
    <property type="match status" value="1"/>
</dbReference>
<evidence type="ECO:0000256" key="1">
    <source>
        <dbReference type="ARBA" id="ARBA00001966"/>
    </source>
</evidence>
<dbReference type="GO" id="GO:0003824">
    <property type="term" value="F:catalytic activity"/>
    <property type="evidence" value="ECO:0007669"/>
    <property type="project" value="InterPro"/>
</dbReference>
<evidence type="ECO:0000256" key="2">
    <source>
        <dbReference type="ARBA" id="ARBA00022691"/>
    </source>
</evidence>
<dbReference type="SFLD" id="SFLDG01123">
    <property type="entry name" value="methyltransferase_(Class_B)"/>
    <property type="match status" value="1"/>
</dbReference>
<dbReference type="SUPFAM" id="SSF102114">
    <property type="entry name" value="Radical SAM enzymes"/>
    <property type="match status" value="1"/>
</dbReference>
<dbReference type="Pfam" id="PF13282">
    <property type="entry name" value="DUF4070"/>
    <property type="match status" value="1"/>
</dbReference>
<dbReference type="EMBL" id="CP044331">
    <property type="protein sequence ID" value="QGM97143.1"/>
    <property type="molecule type" value="Genomic_DNA"/>
</dbReference>
<dbReference type="Proteomes" id="UP000422569">
    <property type="component" value="Chromosome"/>
</dbReference>
<dbReference type="InterPro" id="IPR058240">
    <property type="entry name" value="rSAM_sf"/>
</dbReference>
<evidence type="ECO:0000256" key="4">
    <source>
        <dbReference type="ARBA" id="ARBA00023004"/>
    </source>
</evidence>
<evidence type="ECO:0000313" key="8">
    <source>
        <dbReference type="Proteomes" id="UP000422569"/>
    </source>
</evidence>
<dbReference type="Gene3D" id="3.80.30.20">
    <property type="entry name" value="tm_1862 like domain"/>
    <property type="match status" value="1"/>
</dbReference>
<dbReference type="SFLD" id="SFLDG01082">
    <property type="entry name" value="B12-binding_domain_containing"/>
    <property type="match status" value="1"/>
</dbReference>
<organism evidence="7 8">
    <name type="scientific">Methylocystis parvus</name>
    <dbReference type="NCBI Taxonomy" id="134"/>
    <lineage>
        <taxon>Bacteria</taxon>
        <taxon>Pseudomonadati</taxon>
        <taxon>Pseudomonadota</taxon>
        <taxon>Alphaproteobacteria</taxon>
        <taxon>Hyphomicrobiales</taxon>
        <taxon>Methylocystaceae</taxon>
        <taxon>Methylocystis</taxon>
    </lineage>
</organism>
<keyword evidence="4" id="KW-0408">Iron</keyword>
<dbReference type="GO" id="GO:0005829">
    <property type="term" value="C:cytosol"/>
    <property type="evidence" value="ECO:0007669"/>
    <property type="project" value="TreeGrafter"/>
</dbReference>
<dbReference type="KEGG" id="mpar:F7D14_06390"/>
<keyword evidence="5" id="KW-0411">Iron-sulfur</keyword>
<dbReference type="PANTHER" id="PTHR43409">
    <property type="entry name" value="ANAEROBIC MAGNESIUM-PROTOPORPHYRIN IX MONOMETHYL ESTER CYCLASE-RELATED"/>
    <property type="match status" value="1"/>
</dbReference>
<evidence type="ECO:0000259" key="6">
    <source>
        <dbReference type="PROSITE" id="PS51918"/>
    </source>
</evidence>
<dbReference type="PANTHER" id="PTHR43409:SF3">
    <property type="entry name" value="HYPOTHETICAL METHYLTRANSFERASE"/>
    <property type="match status" value="1"/>
</dbReference>
<dbReference type="GO" id="GO:0051536">
    <property type="term" value="F:iron-sulfur cluster binding"/>
    <property type="evidence" value="ECO:0007669"/>
    <property type="project" value="UniProtKB-KW"/>
</dbReference>
<dbReference type="InterPro" id="IPR034466">
    <property type="entry name" value="Methyltransferase_Class_B"/>
</dbReference>
<evidence type="ECO:0000256" key="3">
    <source>
        <dbReference type="ARBA" id="ARBA00022723"/>
    </source>
</evidence>